<comment type="caution">
    <text evidence="11">The sequence shown here is derived from an EMBL/GenBank/DDBJ whole genome shotgun (WGS) entry which is preliminary data.</text>
</comment>
<evidence type="ECO:0000256" key="5">
    <source>
        <dbReference type="ARBA" id="ARBA00022741"/>
    </source>
</evidence>
<accession>A0A0G0M1P8</accession>
<comment type="catalytic activity">
    <reaction evidence="9">
        <text>UTP + L-glutamine + ATP + H2O = CTP + L-glutamate + ADP + phosphate + 2 H(+)</text>
        <dbReference type="Rhea" id="RHEA:26426"/>
        <dbReference type="ChEBI" id="CHEBI:15377"/>
        <dbReference type="ChEBI" id="CHEBI:15378"/>
        <dbReference type="ChEBI" id="CHEBI:29985"/>
        <dbReference type="ChEBI" id="CHEBI:30616"/>
        <dbReference type="ChEBI" id="CHEBI:37563"/>
        <dbReference type="ChEBI" id="CHEBI:43474"/>
        <dbReference type="ChEBI" id="CHEBI:46398"/>
        <dbReference type="ChEBI" id="CHEBI:58359"/>
        <dbReference type="ChEBI" id="CHEBI:456216"/>
        <dbReference type="EC" id="6.3.4.2"/>
    </reaction>
</comment>
<dbReference type="InterPro" id="IPR033828">
    <property type="entry name" value="GATase1_CTP_Synthase"/>
</dbReference>
<dbReference type="PANTHER" id="PTHR11550:SF0">
    <property type="entry name" value="CTP SYNTHASE-RELATED"/>
    <property type="match status" value="1"/>
</dbReference>
<keyword evidence="8" id="KW-0665">Pyrimidine biosynthesis</keyword>
<dbReference type="PATRIC" id="fig|1618573.3.peg.244"/>
<dbReference type="EMBL" id="LBVW01000003">
    <property type="protein sequence ID" value="KKQ94250.1"/>
    <property type="molecule type" value="Genomic_DNA"/>
</dbReference>
<dbReference type="Pfam" id="PF00117">
    <property type="entry name" value="GATase"/>
    <property type="match status" value="1"/>
</dbReference>
<dbReference type="GO" id="GO:0003883">
    <property type="term" value="F:CTP synthase activity"/>
    <property type="evidence" value="ECO:0007669"/>
    <property type="project" value="UniProtKB-EC"/>
</dbReference>
<evidence type="ECO:0000259" key="10">
    <source>
        <dbReference type="Pfam" id="PF00117"/>
    </source>
</evidence>
<dbReference type="Proteomes" id="UP000034932">
    <property type="component" value="Unassembled WGS sequence"/>
</dbReference>
<dbReference type="InterPro" id="IPR004468">
    <property type="entry name" value="CTP_synthase"/>
</dbReference>
<dbReference type="STRING" id="1618573.UT19_C0003G0055"/>
<dbReference type="EC" id="6.3.4.2" evidence="3"/>
<evidence type="ECO:0000313" key="11">
    <source>
        <dbReference type="EMBL" id="KKQ94250.1"/>
    </source>
</evidence>
<evidence type="ECO:0000256" key="2">
    <source>
        <dbReference type="ARBA" id="ARBA00007533"/>
    </source>
</evidence>
<evidence type="ECO:0000256" key="7">
    <source>
        <dbReference type="ARBA" id="ARBA00022962"/>
    </source>
</evidence>
<dbReference type="GO" id="GO:0042802">
    <property type="term" value="F:identical protein binding"/>
    <property type="evidence" value="ECO:0007669"/>
    <property type="project" value="TreeGrafter"/>
</dbReference>
<evidence type="ECO:0000256" key="9">
    <source>
        <dbReference type="ARBA" id="ARBA00047781"/>
    </source>
</evidence>
<evidence type="ECO:0000256" key="1">
    <source>
        <dbReference type="ARBA" id="ARBA00005171"/>
    </source>
</evidence>
<evidence type="ECO:0000313" key="12">
    <source>
        <dbReference type="Proteomes" id="UP000034932"/>
    </source>
</evidence>
<reference evidence="11 12" key="1">
    <citation type="journal article" date="2015" name="Nature">
        <title>rRNA introns, odd ribosomes, and small enigmatic genomes across a large radiation of phyla.</title>
        <authorList>
            <person name="Brown C.T."/>
            <person name="Hug L.A."/>
            <person name="Thomas B.C."/>
            <person name="Sharon I."/>
            <person name="Castelle C.J."/>
            <person name="Singh A."/>
            <person name="Wilkins M.J."/>
            <person name="Williams K.H."/>
            <person name="Banfield J.F."/>
        </authorList>
    </citation>
    <scope>NUCLEOTIDE SEQUENCE [LARGE SCALE GENOMIC DNA]</scope>
</reference>
<evidence type="ECO:0000256" key="6">
    <source>
        <dbReference type="ARBA" id="ARBA00022840"/>
    </source>
</evidence>
<dbReference type="PROSITE" id="PS51273">
    <property type="entry name" value="GATASE_TYPE_1"/>
    <property type="match status" value="1"/>
</dbReference>
<keyword evidence="7" id="KW-0315">Glutamine amidotransferase</keyword>
<dbReference type="CDD" id="cd01746">
    <property type="entry name" value="GATase1_CTP_Synthase"/>
    <property type="match status" value="1"/>
</dbReference>
<proteinExistence type="inferred from homology"/>
<organism evidence="11 12">
    <name type="scientific">Candidatus Woesebacteria bacterium GW2011_GWB1_39_10b</name>
    <dbReference type="NCBI Taxonomy" id="1618573"/>
    <lineage>
        <taxon>Bacteria</taxon>
        <taxon>Candidatus Woeseibacteriota</taxon>
    </lineage>
</organism>
<feature type="domain" description="Glutamine amidotransferase" evidence="10">
    <location>
        <begin position="12"/>
        <end position="272"/>
    </location>
</feature>
<gene>
    <name evidence="11" type="ORF">UT19_C0003G0055</name>
</gene>
<dbReference type="AlphaFoldDB" id="A0A0G0M1P8"/>
<dbReference type="UniPathway" id="UPA00159">
    <property type="reaction ID" value="UER00277"/>
</dbReference>
<evidence type="ECO:0000256" key="4">
    <source>
        <dbReference type="ARBA" id="ARBA00022598"/>
    </source>
</evidence>
<sequence length="277" mass="31486">MGNNAGKIQENSYVCVVESLKHAGLHFNVQPRFSWIDSESLEDLTDSEIKDRLGGMDAIVVPQGWGRRGVEGKIKAAKYARENKLPYLGLCFGMQMASIEFGRNAVGLKKANSSEVDPRTPHPVIHIMPNQRDYLNKKQYGGTIRLGAWPCVIRKGTLLEKAYKKFGGGKFRPWYQPNPLFKNKSPITNPPAGRAGHESLIFERHRHRYEFNNKYKRLYEKKGFVFSGTSPDGKLVEAIELKEHPFFVGTQFHPEYLSRPLSPHPIFLSFIEAIVNK</sequence>
<dbReference type="GO" id="GO:0044210">
    <property type="term" value="P:'de novo' CTP biosynthetic process"/>
    <property type="evidence" value="ECO:0007669"/>
    <property type="project" value="UniProtKB-UniPathway"/>
</dbReference>
<dbReference type="GO" id="GO:0019856">
    <property type="term" value="P:pyrimidine nucleobase biosynthetic process"/>
    <property type="evidence" value="ECO:0007669"/>
    <property type="project" value="TreeGrafter"/>
</dbReference>
<dbReference type="InterPro" id="IPR017926">
    <property type="entry name" value="GATASE"/>
</dbReference>
<evidence type="ECO:0000256" key="8">
    <source>
        <dbReference type="ARBA" id="ARBA00022975"/>
    </source>
</evidence>
<dbReference type="Gene3D" id="3.40.50.880">
    <property type="match status" value="1"/>
</dbReference>
<dbReference type="PANTHER" id="PTHR11550">
    <property type="entry name" value="CTP SYNTHASE"/>
    <property type="match status" value="1"/>
</dbReference>
<keyword evidence="6" id="KW-0067">ATP-binding</keyword>
<comment type="pathway">
    <text evidence="1">Pyrimidine metabolism; CTP biosynthesis via de novo pathway; CTP from UDP: step 2/2.</text>
</comment>
<comment type="similarity">
    <text evidence="2">Belongs to the CTP synthase family.</text>
</comment>
<dbReference type="GO" id="GO:0005524">
    <property type="term" value="F:ATP binding"/>
    <property type="evidence" value="ECO:0007669"/>
    <property type="project" value="UniProtKB-KW"/>
</dbReference>
<evidence type="ECO:0000256" key="3">
    <source>
        <dbReference type="ARBA" id="ARBA00012291"/>
    </source>
</evidence>
<dbReference type="InterPro" id="IPR029062">
    <property type="entry name" value="Class_I_gatase-like"/>
</dbReference>
<keyword evidence="4" id="KW-0436">Ligase</keyword>
<dbReference type="SUPFAM" id="SSF52317">
    <property type="entry name" value="Class I glutamine amidotransferase-like"/>
    <property type="match status" value="1"/>
</dbReference>
<dbReference type="GO" id="GO:0005829">
    <property type="term" value="C:cytosol"/>
    <property type="evidence" value="ECO:0007669"/>
    <property type="project" value="TreeGrafter"/>
</dbReference>
<name>A0A0G0M1P8_9BACT</name>
<protein>
    <recommendedName>
        <fullName evidence="3">CTP synthase (glutamine hydrolyzing)</fullName>
        <ecNumber evidence="3">6.3.4.2</ecNumber>
    </recommendedName>
</protein>
<keyword evidence="5" id="KW-0547">Nucleotide-binding</keyword>